<evidence type="ECO:0000256" key="1">
    <source>
        <dbReference type="ARBA" id="ARBA00023157"/>
    </source>
</evidence>
<dbReference type="InterPro" id="IPR016186">
    <property type="entry name" value="C-type_lectin-like/link_sf"/>
</dbReference>
<name>A0A913ZIG0_PATMI</name>
<dbReference type="CDD" id="cd00037">
    <property type="entry name" value="CLECT"/>
    <property type="match status" value="1"/>
</dbReference>
<dbReference type="GeneID" id="119723979"/>
<evidence type="ECO:0000313" key="4">
    <source>
        <dbReference type="EnsemblMetazoa" id="XP_038050830.1"/>
    </source>
</evidence>
<dbReference type="SUPFAM" id="SSF56436">
    <property type="entry name" value="C-type lectin-like"/>
    <property type="match status" value="1"/>
</dbReference>
<dbReference type="InterPro" id="IPR016187">
    <property type="entry name" value="CTDL_fold"/>
</dbReference>
<dbReference type="InterPro" id="IPR050111">
    <property type="entry name" value="C-type_lectin/snaclec_domain"/>
</dbReference>
<dbReference type="InterPro" id="IPR018378">
    <property type="entry name" value="C-type_lectin_CS"/>
</dbReference>
<dbReference type="PROSITE" id="PS50041">
    <property type="entry name" value="C_TYPE_LECTIN_2"/>
    <property type="match status" value="1"/>
</dbReference>
<dbReference type="Pfam" id="PF00059">
    <property type="entry name" value="Lectin_C"/>
    <property type="match status" value="1"/>
</dbReference>
<feature type="transmembrane region" description="Helical" evidence="2">
    <location>
        <begin position="6"/>
        <end position="24"/>
    </location>
</feature>
<dbReference type="Proteomes" id="UP000887568">
    <property type="component" value="Unplaced"/>
</dbReference>
<dbReference type="OrthoDB" id="418245at2759"/>
<sequence>MAANWLYYVASFGVIFISLVTAKCSDCGLSWHRTNGNCYLMVEEPKSFWNAEAYCQRLSRLGRESHLVSIADQQEEDAVEAYAQLSGHSTIWIGYEKDPVVGDGLVYRWTDGSPSVVYEAWAGGEPSGNGEDCGSLRNGHQWNDRGCDNPYPFICEMRGKNV</sequence>
<accession>A0A913ZIG0</accession>
<evidence type="ECO:0000256" key="2">
    <source>
        <dbReference type="SAM" id="Phobius"/>
    </source>
</evidence>
<dbReference type="RefSeq" id="XP_038050830.1">
    <property type="nucleotide sequence ID" value="XM_038194902.1"/>
</dbReference>
<dbReference type="InterPro" id="IPR001304">
    <property type="entry name" value="C-type_lectin-like"/>
</dbReference>
<dbReference type="PANTHER" id="PTHR22803">
    <property type="entry name" value="MANNOSE, PHOSPHOLIPASE, LECTIN RECEPTOR RELATED"/>
    <property type="match status" value="1"/>
</dbReference>
<dbReference type="OMA" id="GCDNPYP"/>
<dbReference type="PROSITE" id="PS00615">
    <property type="entry name" value="C_TYPE_LECTIN_1"/>
    <property type="match status" value="1"/>
</dbReference>
<dbReference type="SMART" id="SM00034">
    <property type="entry name" value="CLECT"/>
    <property type="match status" value="1"/>
</dbReference>
<dbReference type="EnsemblMetazoa" id="XM_038194902.1">
    <property type="protein sequence ID" value="XP_038050830.1"/>
    <property type="gene ID" value="LOC119723979"/>
</dbReference>
<keyword evidence="5" id="KW-1185">Reference proteome</keyword>
<evidence type="ECO:0000259" key="3">
    <source>
        <dbReference type="PROSITE" id="PS50041"/>
    </source>
</evidence>
<keyword evidence="2" id="KW-0812">Transmembrane</keyword>
<organism evidence="4 5">
    <name type="scientific">Patiria miniata</name>
    <name type="common">Bat star</name>
    <name type="synonym">Asterina miniata</name>
    <dbReference type="NCBI Taxonomy" id="46514"/>
    <lineage>
        <taxon>Eukaryota</taxon>
        <taxon>Metazoa</taxon>
        <taxon>Echinodermata</taxon>
        <taxon>Eleutherozoa</taxon>
        <taxon>Asterozoa</taxon>
        <taxon>Asteroidea</taxon>
        <taxon>Valvatacea</taxon>
        <taxon>Valvatida</taxon>
        <taxon>Asterinidae</taxon>
        <taxon>Patiria</taxon>
    </lineage>
</organism>
<keyword evidence="2" id="KW-1133">Transmembrane helix</keyword>
<protein>
    <recommendedName>
        <fullName evidence="3">C-type lectin domain-containing protein</fullName>
    </recommendedName>
</protein>
<evidence type="ECO:0000313" key="5">
    <source>
        <dbReference type="Proteomes" id="UP000887568"/>
    </source>
</evidence>
<feature type="domain" description="C-type lectin" evidence="3">
    <location>
        <begin position="34"/>
        <end position="156"/>
    </location>
</feature>
<keyword evidence="2" id="KW-0472">Membrane</keyword>
<proteinExistence type="predicted"/>
<dbReference type="AlphaFoldDB" id="A0A913ZIG0"/>
<reference evidence="4" key="1">
    <citation type="submission" date="2022-11" db="UniProtKB">
        <authorList>
            <consortium name="EnsemblMetazoa"/>
        </authorList>
    </citation>
    <scope>IDENTIFICATION</scope>
</reference>
<keyword evidence="1" id="KW-1015">Disulfide bond</keyword>
<dbReference type="Gene3D" id="3.10.100.10">
    <property type="entry name" value="Mannose-Binding Protein A, subunit A"/>
    <property type="match status" value="1"/>
</dbReference>